<protein>
    <submittedName>
        <fullName evidence="1">Uncharacterized protein</fullName>
    </submittedName>
</protein>
<sequence length="350" mass="39258">MAIPLGKSHMLDDVLRKLYANGAPKILMALVILLALSENVVIFSEAYSFIEIFSGKGWASRVMRTSGFTTAQMDILLTVPEMKSSVQNYMDLLTDAGFLLALTCILNGKTDNFLCLVGMVCSSFVTINKGTNKRYPYDALGDHAVSSVSQGNQLATRCALLLYSIVAMGGCFLLEQPRSSMLSWHPRIREVFLALKQVWSASWWMAHYYSVFPKRHIAWGNSQTIGKLDLGVLCRAYQKKLASLGKRSAKTYRSGDGKKRFVGTVHLKTSGNYPPRFGRKLARLHSEFCATRVVHEVHPNIAKMSGQDLFHLMDWNDLWEDGDMPSVLAWIRGNTHLQLGSWRPLFPTEL</sequence>
<name>A0ABP0J355_9DINO</name>
<comment type="caution">
    <text evidence="1">The sequence shown here is derived from an EMBL/GenBank/DDBJ whole genome shotgun (WGS) entry which is preliminary data.</text>
</comment>
<proteinExistence type="predicted"/>
<evidence type="ECO:0000313" key="2">
    <source>
        <dbReference type="Proteomes" id="UP001642484"/>
    </source>
</evidence>
<organism evidence="1 2">
    <name type="scientific">Durusdinium trenchii</name>
    <dbReference type="NCBI Taxonomy" id="1381693"/>
    <lineage>
        <taxon>Eukaryota</taxon>
        <taxon>Sar</taxon>
        <taxon>Alveolata</taxon>
        <taxon>Dinophyceae</taxon>
        <taxon>Suessiales</taxon>
        <taxon>Symbiodiniaceae</taxon>
        <taxon>Durusdinium</taxon>
    </lineage>
</organism>
<evidence type="ECO:0000313" key="1">
    <source>
        <dbReference type="EMBL" id="CAK9008773.1"/>
    </source>
</evidence>
<dbReference type="EMBL" id="CAXAMN010004347">
    <property type="protein sequence ID" value="CAK9008773.1"/>
    <property type="molecule type" value="Genomic_DNA"/>
</dbReference>
<gene>
    <name evidence="1" type="ORF">CCMP2556_LOCUS9383</name>
</gene>
<reference evidence="1 2" key="1">
    <citation type="submission" date="2024-02" db="EMBL/GenBank/DDBJ databases">
        <authorList>
            <person name="Chen Y."/>
            <person name="Shah S."/>
            <person name="Dougan E. K."/>
            <person name="Thang M."/>
            <person name="Chan C."/>
        </authorList>
    </citation>
    <scope>NUCLEOTIDE SEQUENCE [LARGE SCALE GENOMIC DNA]</scope>
</reference>
<accession>A0ABP0J355</accession>
<keyword evidence="2" id="KW-1185">Reference proteome</keyword>
<dbReference type="Proteomes" id="UP001642484">
    <property type="component" value="Unassembled WGS sequence"/>
</dbReference>